<protein>
    <submittedName>
        <fullName evidence="8">Cytochrome P450</fullName>
    </submittedName>
</protein>
<dbReference type="InterPro" id="IPR002401">
    <property type="entry name" value="Cyt_P450_E_grp-I"/>
</dbReference>
<proteinExistence type="inferred from homology"/>
<dbReference type="Pfam" id="PF00067">
    <property type="entry name" value="p450"/>
    <property type="match status" value="1"/>
</dbReference>
<name>A0A6A6I7A4_9PLEO</name>
<dbReference type="EMBL" id="ML987200">
    <property type="protein sequence ID" value="KAF2245413.1"/>
    <property type="molecule type" value="Genomic_DNA"/>
</dbReference>
<dbReference type="InterPro" id="IPR036396">
    <property type="entry name" value="Cyt_P450_sf"/>
</dbReference>
<keyword evidence="4" id="KW-0560">Oxidoreductase</keyword>
<evidence type="ECO:0000313" key="8">
    <source>
        <dbReference type="EMBL" id="KAF2245413.1"/>
    </source>
</evidence>
<dbReference type="Gene3D" id="1.10.630.10">
    <property type="entry name" value="Cytochrome P450"/>
    <property type="match status" value="1"/>
</dbReference>
<gene>
    <name evidence="8" type="ORF">BU26DRAFT_489576</name>
</gene>
<keyword evidence="7" id="KW-0349">Heme</keyword>
<dbReference type="InterPro" id="IPR001128">
    <property type="entry name" value="Cyt_P450"/>
</dbReference>
<dbReference type="GeneID" id="54579356"/>
<dbReference type="PANTHER" id="PTHR24305">
    <property type="entry name" value="CYTOCHROME P450"/>
    <property type="match status" value="1"/>
</dbReference>
<dbReference type="GO" id="GO:0016705">
    <property type="term" value="F:oxidoreductase activity, acting on paired donors, with incorporation or reduction of molecular oxygen"/>
    <property type="evidence" value="ECO:0007669"/>
    <property type="project" value="InterPro"/>
</dbReference>
<dbReference type="InterPro" id="IPR050121">
    <property type="entry name" value="Cytochrome_P450_monoxygenase"/>
</dbReference>
<evidence type="ECO:0000256" key="1">
    <source>
        <dbReference type="ARBA" id="ARBA00001971"/>
    </source>
</evidence>
<dbReference type="GO" id="GO:0020037">
    <property type="term" value="F:heme binding"/>
    <property type="evidence" value="ECO:0007669"/>
    <property type="project" value="InterPro"/>
</dbReference>
<dbReference type="PRINTS" id="PR00463">
    <property type="entry name" value="EP450I"/>
</dbReference>
<keyword evidence="5 7" id="KW-0408">Iron</keyword>
<dbReference type="AlphaFoldDB" id="A0A6A6I7A4"/>
<evidence type="ECO:0000256" key="4">
    <source>
        <dbReference type="ARBA" id="ARBA00023002"/>
    </source>
</evidence>
<keyword evidence="6" id="KW-0503">Monooxygenase</keyword>
<dbReference type="PANTHER" id="PTHR24305:SF187">
    <property type="entry name" value="P450, PUTATIVE (EUROFUNG)-RELATED"/>
    <property type="match status" value="1"/>
</dbReference>
<dbReference type="CDD" id="cd11061">
    <property type="entry name" value="CYP67-like"/>
    <property type="match status" value="1"/>
</dbReference>
<comment type="cofactor">
    <cofactor evidence="1 7">
        <name>heme</name>
        <dbReference type="ChEBI" id="CHEBI:30413"/>
    </cofactor>
</comment>
<accession>A0A6A6I7A4</accession>
<evidence type="ECO:0000256" key="3">
    <source>
        <dbReference type="ARBA" id="ARBA00022723"/>
    </source>
</evidence>
<evidence type="ECO:0000256" key="2">
    <source>
        <dbReference type="ARBA" id="ARBA00010617"/>
    </source>
</evidence>
<comment type="similarity">
    <text evidence="2">Belongs to the cytochrome P450 family.</text>
</comment>
<feature type="binding site" description="axial binding residue" evidence="7">
    <location>
        <position position="477"/>
    </location>
    <ligand>
        <name>heme</name>
        <dbReference type="ChEBI" id="CHEBI:30413"/>
    </ligand>
    <ligandPart>
        <name>Fe</name>
        <dbReference type="ChEBI" id="CHEBI:18248"/>
    </ligandPart>
</feature>
<evidence type="ECO:0000256" key="6">
    <source>
        <dbReference type="ARBA" id="ARBA00023033"/>
    </source>
</evidence>
<keyword evidence="9" id="KW-1185">Reference proteome</keyword>
<organism evidence="8 9">
    <name type="scientific">Trematosphaeria pertusa</name>
    <dbReference type="NCBI Taxonomy" id="390896"/>
    <lineage>
        <taxon>Eukaryota</taxon>
        <taxon>Fungi</taxon>
        <taxon>Dikarya</taxon>
        <taxon>Ascomycota</taxon>
        <taxon>Pezizomycotina</taxon>
        <taxon>Dothideomycetes</taxon>
        <taxon>Pleosporomycetidae</taxon>
        <taxon>Pleosporales</taxon>
        <taxon>Massarineae</taxon>
        <taxon>Trematosphaeriaceae</taxon>
        <taxon>Trematosphaeria</taxon>
    </lineage>
</organism>
<evidence type="ECO:0000256" key="5">
    <source>
        <dbReference type="ARBA" id="ARBA00023004"/>
    </source>
</evidence>
<sequence>MRFFVIGVLSHIFYFRHGEHHMCGIFWLRLFLLFPCIATVPISLLRDISVIGCLKLAISIEARYLIGLFTSILLYRISAFHRLHRYQGPYTWRMSKLFQAVDNRHFNGFRNLYAAHTKFGDFVRTGPSELSIIDPDAILAVHSSSSRCTRAAWYSMAHPLRAIFHTRDKIEHEKRRQVWSPGFSTRSLKDYEPRIESHISRLIQQLRRKPTEEGVNVSLWFNYFTFDVMGDVGFGQGFSMIEKGKRLDVLRILENGQKGLGVFGVVPWLFMMLTRIPNISKEHDVFVRWCEQQILDRKSRKTDVCDIAAALITDDRHATDKALSHQWLVGDSRILIVAGSDALASSLTFAFYYLAKDPKHILAIREELNAITAGTVLDAESLRNKAAYLNAFITEVLRLWPPNPSGVLRQTLEEGLQIGKKRLPGDITICTPFWVLHRSPRCFAEPHNFIPDRWTSRPDLVLRKEAYMPFGHGAYACIGKQLALMEMRLMITRLVMEFDIRFAQGEDGRRLLEESKDWFTFGLAGLMLVFSPRER</sequence>
<dbReference type="GO" id="GO:0005506">
    <property type="term" value="F:iron ion binding"/>
    <property type="evidence" value="ECO:0007669"/>
    <property type="project" value="InterPro"/>
</dbReference>
<dbReference type="Proteomes" id="UP000800094">
    <property type="component" value="Unassembled WGS sequence"/>
</dbReference>
<evidence type="ECO:0000256" key="7">
    <source>
        <dbReference type="PIRSR" id="PIRSR602401-1"/>
    </source>
</evidence>
<dbReference type="RefSeq" id="XP_033680417.1">
    <property type="nucleotide sequence ID" value="XM_033826026.1"/>
</dbReference>
<dbReference type="SUPFAM" id="SSF48264">
    <property type="entry name" value="Cytochrome P450"/>
    <property type="match status" value="1"/>
</dbReference>
<evidence type="ECO:0000313" key="9">
    <source>
        <dbReference type="Proteomes" id="UP000800094"/>
    </source>
</evidence>
<dbReference type="OrthoDB" id="6692864at2759"/>
<dbReference type="PRINTS" id="PR00385">
    <property type="entry name" value="P450"/>
</dbReference>
<reference evidence="8" key="1">
    <citation type="journal article" date="2020" name="Stud. Mycol.">
        <title>101 Dothideomycetes genomes: a test case for predicting lifestyles and emergence of pathogens.</title>
        <authorList>
            <person name="Haridas S."/>
            <person name="Albert R."/>
            <person name="Binder M."/>
            <person name="Bloem J."/>
            <person name="Labutti K."/>
            <person name="Salamov A."/>
            <person name="Andreopoulos B."/>
            <person name="Baker S."/>
            <person name="Barry K."/>
            <person name="Bills G."/>
            <person name="Bluhm B."/>
            <person name="Cannon C."/>
            <person name="Castanera R."/>
            <person name="Culley D."/>
            <person name="Daum C."/>
            <person name="Ezra D."/>
            <person name="Gonzalez J."/>
            <person name="Henrissat B."/>
            <person name="Kuo A."/>
            <person name="Liang C."/>
            <person name="Lipzen A."/>
            <person name="Lutzoni F."/>
            <person name="Magnuson J."/>
            <person name="Mondo S."/>
            <person name="Nolan M."/>
            <person name="Ohm R."/>
            <person name="Pangilinan J."/>
            <person name="Park H.-J."/>
            <person name="Ramirez L."/>
            <person name="Alfaro M."/>
            <person name="Sun H."/>
            <person name="Tritt A."/>
            <person name="Yoshinaga Y."/>
            <person name="Zwiers L.-H."/>
            <person name="Turgeon B."/>
            <person name="Goodwin S."/>
            <person name="Spatafora J."/>
            <person name="Crous P."/>
            <person name="Grigoriev I."/>
        </authorList>
    </citation>
    <scope>NUCLEOTIDE SEQUENCE</scope>
    <source>
        <strain evidence="8">CBS 122368</strain>
    </source>
</reference>
<keyword evidence="3 7" id="KW-0479">Metal-binding</keyword>
<dbReference type="GO" id="GO:0004497">
    <property type="term" value="F:monooxygenase activity"/>
    <property type="evidence" value="ECO:0007669"/>
    <property type="project" value="UniProtKB-KW"/>
</dbReference>